<keyword evidence="8" id="KW-0732">Signal</keyword>
<evidence type="ECO:0000256" key="2">
    <source>
        <dbReference type="ARBA" id="ARBA00022801"/>
    </source>
</evidence>
<keyword evidence="6" id="KW-0624">Polysaccharide degradation</keyword>
<feature type="chain" id="PRO_5032758439" evidence="8">
    <location>
        <begin position="23"/>
        <end position="500"/>
    </location>
</feature>
<keyword evidence="5 7" id="KW-0326">Glycosidase</keyword>
<dbReference type="InterPro" id="IPR001547">
    <property type="entry name" value="Glyco_hydro_5"/>
</dbReference>
<dbReference type="GO" id="GO:0009986">
    <property type="term" value="C:cell surface"/>
    <property type="evidence" value="ECO:0007669"/>
    <property type="project" value="TreeGrafter"/>
</dbReference>
<protein>
    <submittedName>
        <fullName evidence="10">Glycoside hydrolase family 5 protein</fullName>
    </submittedName>
</protein>
<accession>A0A844FXV2</accession>
<dbReference type="PANTHER" id="PTHR31297:SF41">
    <property type="entry name" value="ENDOGLUCANASE, PUTATIVE (AFU_ORTHOLOGUE AFUA_5G01830)-RELATED"/>
    <property type="match status" value="1"/>
</dbReference>
<dbReference type="InterPro" id="IPR017853">
    <property type="entry name" value="GH"/>
</dbReference>
<sequence>MMRVLKSALLPAALFLAFCCGAEPAPLKVSDGKLTAAGREIRLRGINWGWWHLEGTVYTEEHMRKQAEWGANVVRLAMTYTDIANKDGSWNTERFAEVDEVVRWAKRYEQYVILDMHVAKGGQNNAHYTDGGRNLLWQDVKLQELLCRQWAELARRYRAEPAVAAYEILNEPGTEPRDPSLVVALNRKVIRAIRQVDPEKIIVVSGDDWSNARSVVDEIRVDDPNILYTFHFYEGAFADSWLGNAGENGDFLSGSREWTEFKLPLEIPEGIRRISLLLRSADNSGSAWFDDITLTDETGKNIHGISFDGGPGAFKVERSPEACGAYDAGIGYAAPGSLRVSGSTGYNGWIGPKWDIVPGTYILSGRIRLENATGRTYLAAALFGPGSTKNDDELRRKLAVPAAFARKHGVPVWVGEFAVTRDSGSGDHQARATEQRIRLFEEYGFHWTYWNYRETTGPDTMALLAQKPDGSDYPVNVPLLKVLTEGWMRNHSDRNIHKEK</sequence>
<dbReference type="GO" id="GO:0008422">
    <property type="term" value="F:beta-glucosidase activity"/>
    <property type="evidence" value="ECO:0007669"/>
    <property type="project" value="TreeGrafter"/>
</dbReference>
<dbReference type="Gene3D" id="3.20.20.80">
    <property type="entry name" value="Glycosidases"/>
    <property type="match status" value="2"/>
</dbReference>
<gene>
    <name evidence="10" type="ORF">FYJ85_00725</name>
</gene>
<dbReference type="PANTHER" id="PTHR31297">
    <property type="entry name" value="GLUCAN ENDO-1,6-BETA-GLUCOSIDASE B"/>
    <property type="match status" value="1"/>
</dbReference>
<feature type="signal peptide" evidence="8">
    <location>
        <begin position="1"/>
        <end position="22"/>
    </location>
</feature>
<dbReference type="Proteomes" id="UP000435649">
    <property type="component" value="Unassembled WGS sequence"/>
</dbReference>
<keyword evidence="2 7" id="KW-0378">Hydrolase</keyword>
<dbReference type="AlphaFoldDB" id="A0A844FXV2"/>
<dbReference type="GO" id="GO:0030245">
    <property type="term" value="P:cellulose catabolic process"/>
    <property type="evidence" value="ECO:0007669"/>
    <property type="project" value="UniProtKB-KW"/>
</dbReference>
<evidence type="ECO:0000256" key="7">
    <source>
        <dbReference type="RuleBase" id="RU361153"/>
    </source>
</evidence>
<keyword evidence="3" id="KW-0136">Cellulose degradation</keyword>
<organism evidence="10 11">
    <name type="scientific">Victivallis lenta</name>
    <dbReference type="NCBI Taxonomy" id="2606640"/>
    <lineage>
        <taxon>Bacteria</taxon>
        <taxon>Pseudomonadati</taxon>
        <taxon>Lentisphaerota</taxon>
        <taxon>Lentisphaeria</taxon>
        <taxon>Victivallales</taxon>
        <taxon>Victivallaceae</taxon>
        <taxon>Victivallis</taxon>
    </lineage>
</organism>
<evidence type="ECO:0000256" key="8">
    <source>
        <dbReference type="SAM" id="SignalP"/>
    </source>
</evidence>
<dbReference type="GO" id="GO:0005576">
    <property type="term" value="C:extracellular region"/>
    <property type="evidence" value="ECO:0007669"/>
    <property type="project" value="TreeGrafter"/>
</dbReference>
<dbReference type="Pfam" id="PF00150">
    <property type="entry name" value="Cellulase"/>
    <property type="match status" value="1"/>
</dbReference>
<name>A0A844FXV2_9BACT</name>
<evidence type="ECO:0000256" key="5">
    <source>
        <dbReference type="ARBA" id="ARBA00023295"/>
    </source>
</evidence>
<comment type="similarity">
    <text evidence="1 7">Belongs to the glycosyl hydrolase 5 (cellulase A) family.</text>
</comment>
<feature type="domain" description="Glycoside hydrolase family 5" evidence="9">
    <location>
        <begin position="35"/>
        <end position="237"/>
    </location>
</feature>
<evidence type="ECO:0000313" key="10">
    <source>
        <dbReference type="EMBL" id="MST95572.1"/>
    </source>
</evidence>
<proteinExistence type="inferred from homology"/>
<dbReference type="SUPFAM" id="SSF51445">
    <property type="entry name" value="(Trans)glycosidases"/>
    <property type="match status" value="1"/>
</dbReference>
<evidence type="ECO:0000256" key="6">
    <source>
        <dbReference type="ARBA" id="ARBA00023326"/>
    </source>
</evidence>
<comment type="caution">
    <text evidence="10">The sequence shown here is derived from an EMBL/GenBank/DDBJ whole genome shotgun (WGS) entry which is preliminary data.</text>
</comment>
<evidence type="ECO:0000313" key="11">
    <source>
        <dbReference type="Proteomes" id="UP000435649"/>
    </source>
</evidence>
<keyword evidence="11" id="KW-1185">Reference proteome</keyword>
<evidence type="ECO:0000259" key="9">
    <source>
        <dbReference type="Pfam" id="PF00150"/>
    </source>
</evidence>
<evidence type="ECO:0000256" key="3">
    <source>
        <dbReference type="ARBA" id="ARBA00023001"/>
    </source>
</evidence>
<evidence type="ECO:0000256" key="1">
    <source>
        <dbReference type="ARBA" id="ARBA00005641"/>
    </source>
</evidence>
<dbReference type="RefSeq" id="WP_106053123.1">
    <property type="nucleotide sequence ID" value="NZ_VUNS01000001.1"/>
</dbReference>
<dbReference type="InterPro" id="IPR050386">
    <property type="entry name" value="Glycosyl_hydrolase_5"/>
</dbReference>
<keyword evidence="4" id="KW-0119">Carbohydrate metabolism</keyword>
<reference evidence="10 11" key="1">
    <citation type="submission" date="2019-08" db="EMBL/GenBank/DDBJ databases">
        <title>In-depth cultivation of the pig gut microbiome towards novel bacterial diversity and tailored functional studies.</title>
        <authorList>
            <person name="Wylensek D."/>
            <person name="Hitch T.C.A."/>
            <person name="Clavel T."/>
        </authorList>
    </citation>
    <scope>NUCLEOTIDE SEQUENCE [LARGE SCALE GENOMIC DNA]</scope>
    <source>
        <strain evidence="10 11">BBE-744-WT-12</strain>
    </source>
</reference>
<dbReference type="EMBL" id="VUNS01000001">
    <property type="protein sequence ID" value="MST95572.1"/>
    <property type="molecule type" value="Genomic_DNA"/>
</dbReference>
<evidence type="ECO:0000256" key="4">
    <source>
        <dbReference type="ARBA" id="ARBA00023277"/>
    </source>
</evidence>